<gene>
    <name evidence="2" type="primary">SUVC02G0320</name>
    <name evidence="2" type="ORF">SUVC_02G0320</name>
</gene>
<feature type="region of interest" description="Disordered" evidence="1">
    <location>
        <begin position="212"/>
        <end position="240"/>
    </location>
</feature>
<dbReference type="AlphaFoldDB" id="A0AA35JC42"/>
<protein>
    <recommendedName>
        <fullName evidence="4">YBL081W-like protein</fullName>
    </recommendedName>
</protein>
<evidence type="ECO:0000256" key="1">
    <source>
        <dbReference type="SAM" id="MobiDB-lite"/>
    </source>
</evidence>
<sequence>MPGEIISVPFLSQTEDMDKYLLEYRSLKLIRQSSDSFQPRNAPPHQSNYHSHYNHMKYNNTGSYYYNGNTHNQANLQPMNRSIPSSSYGTYSQNRPNDVPFMNTQKKHNRFNTNNSVNQQKYKQYSQYPSNPVITAHLKQTYPQLYYNSSVNNNNNNNNNNNSNALYNQAQFSTRYFNSNSSPSLATSTSNSSSPYNQTSFEYMLPSTSAAATNLSSSSSNNSTLTNPTTATSASTDIINDLPTGPTANSLIPDLHSTPTIPFLPTNQTLLMSSGAPGPIGTNIHPSQSSPSPSLRDNFTSVPVNMSSSASLLMNDSSLGWGSNHMNVSSSSQSASTRPFGIWNNDMSVWS</sequence>
<reference evidence="2" key="1">
    <citation type="submission" date="2022-10" db="EMBL/GenBank/DDBJ databases">
        <authorList>
            <person name="Byrne P K."/>
        </authorList>
    </citation>
    <scope>NUCLEOTIDE SEQUENCE</scope>
    <source>
        <strain evidence="2">CBS7001</strain>
    </source>
</reference>
<proteinExistence type="predicted"/>
<feature type="compositionally biased region" description="Low complexity" evidence="1">
    <location>
        <begin position="212"/>
        <end position="236"/>
    </location>
</feature>
<evidence type="ECO:0000313" key="2">
    <source>
        <dbReference type="EMBL" id="CAI4054626.1"/>
    </source>
</evidence>
<dbReference type="InterPro" id="IPR035257">
    <property type="entry name" value="DUF5349"/>
</dbReference>
<dbReference type="EMBL" id="OX365913">
    <property type="protein sequence ID" value="CAI4054626.1"/>
    <property type="molecule type" value="Genomic_DNA"/>
</dbReference>
<dbReference type="Proteomes" id="UP001162090">
    <property type="component" value="Chromosome 2"/>
</dbReference>
<organism evidence="2 3">
    <name type="scientific">Saccharomyces uvarum</name>
    <name type="common">Yeast</name>
    <name type="synonym">Saccharomyces bayanus var. uvarum</name>
    <dbReference type="NCBI Taxonomy" id="230603"/>
    <lineage>
        <taxon>Eukaryota</taxon>
        <taxon>Fungi</taxon>
        <taxon>Dikarya</taxon>
        <taxon>Ascomycota</taxon>
        <taxon>Saccharomycotina</taxon>
        <taxon>Saccharomycetes</taxon>
        <taxon>Saccharomycetales</taxon>
        <taxon>Saccharomycetaceae</taxon>
        <taxon>Saccharomyces</taxon>
    </lineage>
</organism>
<accession>A0AA35JC42</accession>
<dbReference type="Pfam" id="PF17298">
    <property type="entry name" value="DUF5349"/>
    <property type="match status" value="1"/>
</dbReference>
<evidence type="ECO:0000313" key="3">
    <source>
        <dbReference type="Proteomes" id="UP001162090"/>
    </source>
</evidence>
<name>A0AA35JC42_SACUV</name>
<evidence type="ECO:0008006" key="4">
    <source>
        <dbReference type="Google" id="ProtNLM"/>
    </source>
</evidence>